<accession>A0A401SF43</accession>
<evidence type="ECO:0000313" key="2">
    <source>
        <dbReference type="Proteomes" id="UP000287033"/>
    </source>
</evidence>
<evidence type="ECO:0000313" key="1">
    <source>
        <dbReference type="EMBL" id="GCC28974.1"/>
    </source>
</evidence>
<proteinExistence type="predicted"/>
<comment type="caution">
    <text evidence="1">The sequence shown here is derived from an EMBL/GenBank/DDBJ whole genome shotgun (WGS) entry which is preliminary data.</text>
</comment>
<dbReference type="Proteomes" id="UP000287033">
    <property type="component" value="Unassembled WGS sequence"/>
</dbReference>
<sequence>MFLCPLSPDQKTLQIDCTAAFSGLVLEVFITNAESGGQTINEALTVYLLVTNVLGLLRFPHIGSSIRKHYVRTLIEVHYCIVL</sequence>
<reference evidence="1 2" key="1">
    <citation type="journal article" date="2018" name="Nat. Ecol. Evol.">
        <title>Shark genomes provide insights into elasmobranch evolution and the origin of vertebrates.</title>
        <authorList>
            <person name="Hara Y"/>
            <person name="Yamaguchi K"/>
            <person name="Onimaru K"/>
            <person name="Kadota M"/>
            <person name="Koyanagi M"/>
            <person name="Keeley SD"/>
            <person name="Tatsumi K"/>
            <person name="Tanaka K"/>
            <person name="Motone F"/>
            <person name="Kageyama Y"/>
            <person name="Nozu R"/>
            <person name="Adachi N"/>
            <person name="Nishimura O"/>
            <person name="Nakagawa R"/>
            <person name="Tanegashima C"/>
            <person name="Kiyatake I"/>
            <person name="Matsumoto R"/>
            <person name="Murakumo K"/>
            <person name="Nishida K"/>
            <person name="Terakita A"/>
            <person name="Kuratani S"/>
            <person name="Sato K"/>
            <person name="Hyodo S Kuraku.S."/>
        </authorList>
    </citation>
    <scope>NUCLEOTIDE SEQUENCE [LARGE SCALE GENOMIC DNA]</scope>
</reference>
<dbReference type="EMBL" id="BEZZ01000228">
    <property type="protein sequence ID" value="GCC28974.1"/>
    <property type="molecule type" value="Genomic_DNA"/>
</dbReference>
<gene>
    <name evidence="1" type="ORF">chiPu_0007409</name>
</gene>
<name>A0A401SF43_CHIPU</name>
<keyword evidence="2" id="KW-1185">Reference proteome</keyword>
<dbReference type="AlphaFoldDB" id="A0A401SF43"/>
<protein>
    <submittedName>
        <fullName evidence="1">Uncharacterized protein</fullName>
    </submittedName>
</protein>
<organism evidence="1 2">
    <name type="scientific">Chiloscyllium punctatum</name>
    <name type="common">Brownbanded bambooshark</name>
    <name type="synonym">Hemiscyllium punctatum</name>
    <dbReference type="NCBI Taxonomy" id="137246"/>
    <lineage>
        <taxon>Eukaryota</taxon>
        <taxon>Metazoa</taxon>
        <taxon>Chordata</taxon>
        <taxon>Craniata</taxon>
        <taxon>Vertebrata</taxon>
        <taxon>Chondrichthyes</taxon>
        <taxon>Elasmobranchii</taxon>
        <taxon>Galeomorphii</taxon>
        <taxon>Galeoidea</taxon>
        <taxon>Orectolobiformes</taxon>
        <taxon>Hemiscylliidae</taxon>
        <taxon>Chiloscyllium</taxon>
    </lineage>
</organism>